<accession>A0A8S3KDS8</accession>
<evidence type="ECO:0000313" key="2">
    <source>
        <dbReference type="EMBL" id="CAF5228022.1"/>
    </source>
</evidence>
<feature type="region of interest" description="Disordered" evidence="1">
    <location>
        <begin position="1"/>
        <end position="32"/>
    </location>
</feature>
<organism evidence="2 3">
    <name type="scientific">Rotaria magnacalcarata</name>
    <dbReference type="NCBI Taxonomy" id="392030"/>
    <lineage>
        <taxon>Eukaryota</taxon>
        <taxon>Metazoa</taxon>
        <taxon>Spiralia</taxon>
        <taxon>Gnathifera</taxon>
        <taxon>Rotifera</taxon>
        <taxon>Eurotatoria</taxon>
        <taxon>Bdelloidea</taxon>
        <taxon>Philodinida</taxon>
        <taxon>Philodinidae</taxon>
        <taxon>Rotaria</taxon>
    </lineage>
</organism>
<sequence>MSGTRQPKNQQEKKNERPDRLGTNVYSSDASKSMHKSLNGEFTFYQLLIEQVFDEKQSLTNKKISLVEYFKPTEKTDKKILVEFDTKYKPEKAIHW</sequence>
<comment type="caution">
    <text evidence="2">The sequence shown here is derived from an EMBL/GenBank/DDBJ whole genome shotgun (WGS) entry which is preliminary data.</text>
</comment>
<feature type="compositionally biased region" description="Basic and acidic residues" evidence="1">
    <location>
        <begin position="10"/>
        <end position="20"/>
    </location>
</feature>
<evidence type="ECO:0000313" key="3">
    <source>
        <dbReference type="Proteomes" id="UP000681720"/>
    </source>
</evidence>
<evidence type="ECO:0000256" key="1">
    <source>
        <dbReference type="SAM" id="MobiDB-lite"/>
    </source>
</evidence>
<gene>
    <name evidence="2" type="ORF">GIL414_LOCUS87933</name>
</gene>
<proteinExistence type="predicted"/>
<feature type="non-terminal residue" evidence="2">
    <location>
        <position position="96"/>
    </location>
</feature>
<reference evidence="2" key="1">
    <citation type="submission" date="2021-02" db="EMBL/GenBank/DDBJ databases">
        <authorList>
            <person name="Nowell W R."/>
        </authorList>
    </citation>
    <scope>NUCLEOTIDE SEQUENCE</scope>
</reference>
<name>A0A8S3KDS8_9BILA</name>
<dbReference type="EMBL" id="CAJOBJ010382810">
    <property type="protein sequence ID" value="CAF5228022.1"/>
    <property type="molecule type" value="Genomic_DNA"/>
</dbReference>
<protein>
    <submittedName>
        <fullName evidence="2">Uncharacterized protein</fullName>
    </submittedName>
</protein>
<dbReference type="Proteomes" id="UP000681720">
    <property type="component" value="Unassembled WGS sequence"/>
</dbReference>
<dbReference type="AlphaFoldDB" id="A0A8S3KDS8"/>